<dbReference type="InterPro" id="IPR001279">
    <property type="entry name" value="Metallo-B-lactamas"/>
</dbReference>
<keyword evidence="4" id="KW-0255">Endonuclease</keyword>
<dbReference type="EMBL" id="NESQ01000017">
    <property type="protein sequence ID" value="PUU83145.1"/>
    <property type="molecule type" value="Genomic_DNA"/>
</dbReference>
<dbReference type="GO" id="GO:0036297">
    <property type="term" value="P:interstrand cross-link repair"/>
    <property type="evidence" value="ECO:0007669"/>
    <property type="project" value="TreeGrafter"/>
</dbReference>
<name>A0A2T7A641_TUBBO</name>
<keyword evidence="8" id="KW-0233">DNA recombination</keyword>
<dbReference type="PANTHER" id="PTHR23240">
    <property type="entry name" value="DNA CROSS-LINK REPAIR PROTEIN PSO2/SNM1-RELATED"/>
    <property type="match status" value="1"/>
</dbReference>
<keyword evidence="6" id="KW-0378">Hydrolase</keyword>
<dbReference type="InterPro" id="IPR036866">
    <property type="entry name" value="RibonucZ/Hydroxyglut_hydro"/>
</dbReference>
<dbReference type="Pfam" id="PF07522">
    <property type="entry name" value="DRMBL"/>
    <property type="match status" value="1"/>
</dbReference>
<dbReference type="GO" id="GO:0035312">
    <property type="term" value="F:5'-3' DNA exonuclease activity"/>
    <property type="evidence" value="ECO:0007669"/>
    <property type="project" value="TreeGrafter"/>
</dbReference>
<keyword evidence="13" id="KW-0175">Coiled coil</keyword>
<keyword evidence="17" id="KW-1185">Reference proteome</keyword>
<dbReference type="SMART" id="SM00849">
    <property type="entry name" value="Lactamase_B"/>
    <property type="match status" value="1"/>
</dbReference>
<evidence type="ECO:0000256" key="11">
    <source>
        <dbReference type="ARBA" id="ARBA00039759"/>
    </source>
</evidence>
<dbReference type="PANTHER" id="PTHR23240:SF8">
    <property type="entry name" value="PROTEIN ARTEMIS"/>
    <property type="match status" value="1"/>
</dbReference>
<evidence type="ECO:0000256" key="13">
    <source>
        <dbReference type="SAM" id="Coils"/>
    </source>
</evidence>
<feature type="domain" description="Metallo-beta-lactamase" evidence="15">
    <location>
        <begin position="2"/>
        <end position="194"/>
    </location>
</feature>
<dbReference type="STRING" id="42251.A0A2T7A641"/>
<evidence type="ECO:0000256" key="4">
    <source>
        <dbReference type="ARBA" id="ARBA00022759"/>
    </source>
</evidence>
<evidence type="ECO:0000256" key="5">
    <source>
        <dbReference type="ARBA" id="ARBA00022763"/>
    </source>
</evidence>
<evidence type="ECO:0000313" key="16">
    <source>
        <dbReference type="EMBL" id="PUU83145.1"/>
    </source>
</evidence>
<evidence type="ECO:0000256" key="2">
    <source>
        <dbReference type="ARBA" id="ARBA00010304"/>
    </source>
</evidence>
<dbReference type="SUPFAM" id="SSF56281">
    <property type="entry name" value="Metallo-hydrolase/oxidoreductase"/>
    <property type="match status" value="1"/>
</dbReference>
<dbReference type="OrthoDB" id="5561659at2759"/>
<sequence length="690" mass="78125">MIELTVLLTEFPDIRIDYFRRSNDPGARPPLACFLTHIHSDHLQGLEGFYGGPFIHCSAATKELLIKLERRLHRFNLAKGVLEARQCLYAEKEKKLKVIPLETPTMVEIGSGKSLRVTLFDANHCPGAVMFLIEGDGKAILYTGDIRAEKWWVDNLRRHPVLVPYVMGLKTLDKIYLDTSFAGRSRIHEVFCSKKDGIHELLSQVQKYPQDTIFHLNTWTFGYEEVWVALASANYHRRLFHFIRSPDKYVHGPFLSGFEFGNSKVLGCTTSNIEARFHSCEKRVGCEGLEGKRNVVWIKPVITRVGSFDVHEAGLGNGDLESQDDLELRDEHLKQILEVMGPEVSESVRDLLKEARTSMKQVLPLSLQKGTERDDLTAPKLLGLLSEAASISSQRKSQETDSQILIPAPASSDGEGIVAGNGEILPNAITFPFSRHSSYSELRSLVSAFRPRDIYPCVVNEATWDEEKSVKALFGDLCTGDEFVHDNDMRQRLREEHMAQEQLEEERLERELESQRNLARSQLEQIEINFRQHQPEEMATEGSKDTEDHWWTQARAMASSTASNTPATSPVTAPKTPKRLPDVALVTPVMSSPPGSPTPKQIKREPHASPPSPPTWPAKRIKTENPLHETPLNPRSPGKRARMSSVEREFADDERFWEGVEAALEVEGTWWDVGLSCTMQKWRYEEEVEL</sequence>
<keyword evidence="5" id="KW-0227">DNA damage</keyword>
<organism evidence="16 17">
    <name type="scientific">Tuber borchii</name>
    <name type="common">White truffle</name>
    <dbReference type="NCBI Taxonomy" id="42251"/>
    <lineage>
        <taxon>Eukaryota</taxon>
        <taxon>Fungi</taxon>
        <taxon>Dikarya</taxon>
        <taxon>Ascomycota</taxon>
        <taxon>Pezizomycotina</taxon>
        <taxon>Pezizomycetes</taxon>
        <taxon>Pezizales</taxon>
        <taxon>Tuberaceae</taxon>
        <taxon>Tuber</taxon>
    </lineage>
</organism>
<feature type="compositionally biased region" description="Polar residues" evidence="14">
    <location>
        <begin position="392"/>
        <end position="403"/>
    </location>
</feature>
<dbReference type="AlphaFoldDB" id="A0A2T7A641"/>
<evidence type="ECO:0000256" key="14">
    <source>
        <dbReference type="SAM" id="MobiDB-lite"/>
    </source>
</evidence>
<feature type="region of interest" description="Disordered" evidence="14">
    <location>
        <begin position="392"/>
        <end position="412"/>
    </location>
</feature>
<evidence type="ECO:0000256" key="7">
    <source>
        <dbReference type="ARBA" id="ARBA00022839"/>
    </source>
</evidence>
<keyword evidence="3" id="KW-0540">Nuclease</keyword>
<accession>A0A2T7A641</accession>
<keyword evidence="7" id="KW-0269">Exonuclease</keyword>
<dbReference type="GO" id="GO:0003684">
    <property type="term" value="F:damaged DNA binding"/>
    <property type="evidence" value="ECO:0007669"/>
    <property type="project" value="TreeGrafter"/>
</dbReference>
<keyword evidence="10" id="KW-0539">Nucleus</keyword>
<evidence type="ECO:0000256" key="1">
    <source>
        <dbReference type="ARBA" id="ARBA00004123"/>
    </source>
</evidence>
<comment type="similarity">
    <text evidence="2">Belongs to the DNA repair metallo-beta-lactamase (DRMBL) family.</text>
</comment>
<comment type="subcellular location">
    <subcellularLocation>
        <location evidence="1">Nucleus</location>
    </subcellularLocation>
</comment>
<dbReference type="GO" id="GO:0004519">
    <property type="term" value="F:endonuclease activity"/>
    <property type="evidence" value="ECO:0007669"/>
    <property type="project" value="UniProtKB-KW"/>
</dbReference>
<dbReference type="Proteomes" id="UP000244722">
    <property type="component" value="Unassembled WGS sequence"/>
</dbReference>
<proteinExistence type="inferred from homology"/>
<evidence type="ECO:0000313" key="17">
    <source>
        <dbReference type="Proteomes" id="UP000244722"/>
    </source>
</evidence>
<dbReference type="Gene3D" id="3.60.15.10">
    <property type="entry name" value="Ribonuclease Z/Hydroxyacylglutathione hydrolase-like"/>
    <property type="match status" value="1"/>
</dbReference>
<evidence type="ECO:0000256" key="10">
    <source>
        <dbReference type="ARBA" id="ARBA00023242"/>
    </source>
</evidence>
<dbReference type="GO" id="GO:0006303">
    <property type="term" value="P:double-strand break repair via nonhomologous end joining"/>
    <property type="evidence" value="ECO:0007669"/>
    <property type="project" value="TreeGrafter"/>
</dbReference>
<evidence type="ECO:0000256" key="3">
    <source>
        <dbReference type="ARBA" id="ARBA00022722"/>
    </source>
</evidence>
<dbReference type="GO" id="GO:0005634">
    <property type="term" value="C:nucleus"/>
    <property type="evidence" value="ECO:0007669"/>
    <property type="project" value="UniProtKB-SubCell"/>
</dbReference>
<evidence type="ECO:0000256" key="8">
    <source>
        <dbReference type="ARBA" id="ARBA00023172"/>
    </source>
</evidence>
<reference evidence="16 17" key="1">
    <citation type="submission" date="2017-04" db="EMBL/GenBank/DDBJ databases">
        <title>Draft genome sequence of Tuber borchii Vittad., a whitish edible truffle.</title>
        <authorList>
            <consortium name="DOE Joint Genome Institute"/>
            <person name="Murat C."/>
            <person name="Kuo A."/>
            <person name="Barry K.W."/>
            <person name="Clum A."/>
            <person name="Dockter R.B."/>
            <person name="Fauchery L."/>
            <person name="Iotti M."/>
            <person name="Kohler A."/>
            <person name="Labutti K."/>
            <person name="Lindquist E.A."/>
            <person name="Lipzen A."/>
            <person name="Ohm R.A."/>
            <person name="Wang M."/>
            <person name="Grigoriev I.V."/>
            <person name="Zambonelli A."/>
            <person name="Martin F.M."/>
        </authorList>
    </citation>
    <scope>NUCLEOTIDE SEQUENCE [LARGE SCALE GENOMIC DNA]</scope>
    <source>
        <strain evidence="16 17">Tbo3840</strain>
    </source>
</reference>
<comment type="caution">
    <text evidence="16">The sequence shown here is derived from an EMBL/GenBank/DDBJ whole genome shotgun (WGS) entry which is preliminary data.</text>
</comment>
<evidence type="ECO:0000259" key="15">
    <source>
        <dbReference type="SMART" id="SM00849"/>
    </source>
</evidence>
<dbReference type="GO" id="GO:0006310">
    <property type="term" value="P:DNA recombination"/>
    <property type="evidence" value="ECO:0007669"/>
    <property type="project" value="UniProtKB-KW"/>
</dbReference>
<evidence type="ECO:0000256" key="12">
    <source>
        <dbReference type="ARBA" id="ARBA00042677"/>
    </source>
</evidence>
<feature type="coiled-coil region" evidence="13">
    <location>
        <begin position="498"/>
        <end position="529"/>
    </location>
</feature>
<evidence type="ECO:0000256" key="6">
    <source>
        <dbReference type="ARBA" id="ARBA00022801"/>
    </source>
</evidence>
<evidence type="ECO:0000256" key="9">
    <source>
        <dbReference type="ARBA" id="ARBA00023204"/>
    </source>
</evidence>
<protein>
    <recommendedName>
        <fullName evidence="11">Protein artemis</fullName>
    </recommendedName>
    <alternativeName>
        <fullName evidence="12">DNA cross-link repair 1C protein</fullName>
    </alternativeName>
</protein>
<dbReference type="Pfam" id="PF23023">
    <property type="entry name" value="Anti-Pycsar_Apyc1"/>
    <property type="match status" value="1"/>
</dbReference>
<keyword evidence="9" id="KW-0234">DNA repair</keyword>
<feature type="compositionally biased region" description="Low complexity" evidence="14">
    <location>
        <begin position="558"/>
        <end position="574"/>
    </location>
</feature>
<dbReference type="InterPro" id="IPR011084">
    <property type="entry name" value="DRMBL"/>
</dbReference>
<gene>
    <name evidence="16" type="ORF">B9Z19DRAFT_1119768</name>
</gene>
<feature type="region of interest" description="Disordered" evidence="14">
    <location>
        <begin position="557"/>
        <end position="650"/>
    </location>
</feature>
<dbReference type="GO" id="GO:0000723">
    <property type="term" value="P:telomere maintenance"/>
    <property type="evidence" value="ECO:0007669"/>
    <property type="project" value="TreeGrafter"/>
</dbReference>